<sequence length="197" mass="19959">MSEQDNANAIRAREHAEPVERGNPVPWLLGLVTAALAVWGVSYFLLNPALGPRPTIASGAVPGGAGTLAAAQAAPDGAMLFASRCASCHQASGAGLPGVFPPLAGSEWVNGDPKRVARILLLGVTGKMTVGGSTFNGSMPAFGTTLSDGEIAAVASHVRSSFGNHAPALTADVVKAERATLGNRTAPWAGEDELGRP</sequence>
<evidence type="ECO:0000256" key="7">
    <source>
        <dbReference type="SAM" id="Phobius"/>
    </source>
</evidence>
<feature type="transmembrane region" description="Helical" evidence="7">
    <location>
        <begin position="27"/>
        <end position="46"/>
    </location>
</feature>
<dbReference type="PROSITE" id="PS51007">
    <property type="entry name" value="CYTC"/>
    <property type="match status" value="1"/>
</dbReference>
<dbReference type="GO" id="GO:0005506">
    <property type="term" value="F:iron ion binding"/>
    <property type="evidence" value="ECO:0007669"/>
    <property type="project" value="InterPro"/>
</dbReference>
<dbReference type="Proteomes" id="UP000062317">
    <property type="component" value="Unassembled WGS sequence"/>
</dbReference>
<dbReference type="InterPro" id="IPR036909">
    <property type="entry name" value="Cyt_c-like_dom_sf"/>
</dbReference>
<keyword evidence="1" id="KW-0813">Transport</keyword>
<dbReference type="InterPro" id="IPR008168">
    <property type="entry name" value="Cyt_C_IC"/>
</dbReference>
<dbReference type="Pfam" id="PF13442">
    <property type="entry name" value="Cytochrome_CBB3"/>
    <property type="match status" value="1"/>
</dbReference>
<protein>
    <submittedName>
        <fullName evidence="9">Cytochrome C</fullName>
    </submittedName>
</protein>
<evidence type="ECO:0000256" key="5">
    <source>
        <dbReference type="ARBA" id="ARBA00023004"/>
    </source>
</evidence>
<dbReference type="GO" id="GO:0009055">
    <property type="term" value="F:electron transfer activity"/>
    <property type="evidence" value="ECO:0007669"/>
    <property type="project" value="InterPro"/>
</dbReference>
<evidence type="ECO:0000256" key="2">
    <source>
        <dbReference type="ARBA" id="ARBA00022617"/>
    </source>
</evidence>
<evidence type="ECO:0000256" key="4">
    <source>
        <dbReference type="ARBA" id="ARBA00022982"/>
    </source>
</evidence>
<dbReference type="Gene3D" id="1.10.760.10">
    <property type="entry name" value="Cytochrome c-like domain"/>
    <property type="match status" value="1"/>
</dbReference>
<evidence type="ECO:0000313" key="9">
    <source>
        <dbReference type="EMBL" id="KVV51454.1"/>
    </source>
</evidence>
<evidence type="ECO:0000256" key="3">
    <source>
        <dbReference type="ARBA" id="ARBA00022723"/>
    </source>
</evidence>
<dbReference type="GO" id="GO:0020037">
    <property type="term" value="F:heme binding"/>
    <property type="evidence" value="ECO:0007669"/>
    <property type="project" value="InterPro"/>
</dbReference>
<evidence type="ECO:0000313" key="10">
    <source>
        <dbReference type="Proteomes" id="UP000062317"/>
    </source>
</evidence>
<proteinExistence type="predicted"/>
<organism evidence="9 10">
    <name type="scientific">Burkholderia territorii</name>
    <dbReference type="NCBI Taxonomy" id="1503055"/>
    <lineage>
        <taxon>Bacteria</taxon>
        <taxon>Pseudomonadati</taxon>
        <taxon>Pseudomonadota</taxon>
        <taxon>Betaproteobacteria</taxon>
        <taxon>Burkholderiales</taxon>
        <taxon>Burkholderiaceae</taxon>
        <taxon>Burkholderia</taxon>
        <taxon>Burkholderia cepacia complex</taxon>
    </lineage>
</organism>
<keyword evidence="7" id="KW-0472">Membrane</keyword>
<dbReference type="PANTHER" id="PTHR35008">
    <property type="entry name" value="BLL4482 PROTEIN-RELATED"/>
    <property type="match status" value="1"/>
</dbReference>
<keyword evidence="10" id="KW-1185">Reference proteome</keyword>
<dbReference type="EMBL" id="LPEQ01000048">
    <property type="protein sequence ID" value="KVV51454.1"/>
    <property type="molecule type" value="Genomic_DNA"/>
</dbReference>
<dbReference type="SUPFAM" id="SSF46626">
    <property type="entry name" value="Cytochrome c"/>
    <property type="match status" value="1"/>
</dbReference>
<evidence type="ECO:0000256" key="1">
    <source>
        <dbReference type="ARBA" id="ARBA00022448"/>
    </source>
</evidence>
<dbReference type="InterPro" id="IPR051459">
    <property type="entry name" value="Cytochrome_c-type_DH"/>
</dbReference>
<keyword evidence="7" id="KW-0812">Transmembrane</keyword>
<keyword evidence="4" id="KW-0249">Electron transport</keyword>
<dbReference type="PANTHER" id="PTHR35008:SF8">
    <property type="entry name" value="ALCOHOL DEHYDROGENASE CYTOCHROME C SUBUNIT"/>
    <property type="match status" value="1"/>
</dbReference>
<evidence type="ECO:0000259" key="8">
    <source>
        <dbReference type="PROSITE" id="PS51007"/>
    </source>
</evidence>
<feature type="domain" description="Cytochrome c" evidence="8">
    <location>
        <begin position="72"/>
        <end position="162"/>
    </location>
</feature>
<dbReference type="AlphaFoldDB" id="A0A105VPN6"/>
<evidence type="ECO:0000256" key="6">
    <source>
        <dbReference type="PROSITE-ProRule" id="PRU00433"/>
    </source>
</evidence>
<comment type="caution">
    <text evidence="9">The sequence shown here is derived from an EMBL/GenBank/DDBJ whole genome shotgun (WGS) entry which is preliminary data.</text>
</comment>
<dbReference type="RefSeq" id="WP_060104423.1">
    <property type="nucleotide sequence ID" value="NZ_LPEQ01000048.1"/>
</dbReference>
<dbReference type="PRINTS" id="PR00605">
    <property type="entry name" value="CYTCHROMECIC"/>
</dbReference>
<keyword evidence="5 6" id="KW-0408">Iron</keyword>
<reference evidence="9 10" key="1">
    <citation type="submission" date="2015-11" db="EMBL/GenBank/DDBJ databases">
        <title>Expanding the genomic diversity of Burkholderia species for the development of highly accurate diagnostics.</title>
        <authorList>
            <person name="Sahl J."/>
            <person name="Keim P."/>
            <person name="Wagner D."/>
        </authorList>
    </citation>
    <scope>NUCLEOTIDE SEQUENCE [LARGE SCALE GENOMIC DNA]</scope>
    <source>
        <strain evidence="9 10">MSMB1301WGS</strain>
    </source>
</reference>
<keyword evidence="3 6" id="KW-0479">Metal-binding</keyword>
<accession>A0A105VPN6</accession>
<name>A0A105VPN6_9BURK</name>
<gene>
    <name evidence="9" type="ORF">WT27_29600</name>
</gene>
<keyword evidence="7" id="KW-1133">Transmembrane helix</keyword>
<dbReference type="InterPro" id="IPR009056">
    <property type="entry name" value="Cyt_c-like_dom"/>
</dbReference>
<keyword evidence="2 6" id="KW-0349">Heme</keyword>